<protein>
    <submittedName>
        <fullName evidence="1">Uncharacterized protein</fullName>
    </submittedName>
</protein>
<reference evidence="1" key="2">
    <citation type="submission" date="2020-09" db="EMBL/GenBank/DDBJ databases">
        <authorList>
            <person name="Sun Q."/>
            <person name="Ohkuma M."/>
        </authorList>
    </citation>
    <scope>NUCLEOTIDE SEQUENCE</scope>
    <source>
        <strain evidence="1">JCM 19831</strain>
    </source>
</reference>
<sequence length="210" mass="22183">MPKIKNVSDAIDQATSKNTWPTVEPAADGRGVFVVLRHEGQSVGFHLVPVGTQAGGWSMVTFAIQALDATVSMTSRTIRALPIGGLLTEARRAAGNRADRSAAKAFVKLARPSDARLAAFLADRRGGTERTDKDYAGLALEYALLLDAGERTPVKALAARFGGMAGTWGNRIAEARRRGVLTPSKSGQAGGGLTEKALRLLGWSEGENQV</sequence>
<evidence type="ECO:0000313" key="1">
    <source>
        <dbReference type="EMBL" id="GGM39975.1"/>
    </source>
</evidence>
<evidence type="ECO:0000313" key="2">
    <source>
        <dbReference type="Proteomes" id="UP000642070"/>
    </source>
</evidence>
<dbReference type="RefSeq" id="WP_190252032.1">
    <property type="nucleotide sequence ID" value="NZ_BMPI01000022.1"/>
</dbReference>
<accession>A0A917TVH2</accession>
<organism evidence="1 2">
    <name type="scientific">Dactylosporangium sucinum</name>
    <dbReference type="NCBI Taxonomy" id="1424081"/>
    <lineage>
        <taxon>Bacteria</taxon>
        <taxon>Bacillati</taxon>
        <taxon>Actinomycetota</taxon>
        <taxon>Actinomycetes</taxon>
        <taxon>Micromonosporales</taxon>
        <taxon>Micromonosporaceae</taxon>
        <taxon>Dactylosporangium</taxon>
    </lineage>
</organism>
<dbReference type="Proteomes" id="UP000642070">
    <property type="component" value="Unassembled WGS sequence"/>
</dbReference>
<proteinExistence type="predicted"/>
<gene>
    <name evidence="1" type="ORF">GCM10007977_046690</name>
</gene>
<dbReference type="EMBL" id="BMPI01000022">
    <property type="protein sequence ID" value="GGM39975.1"/>
    <property type="molecule type" value="Genomic_DNA"/>
</dbReference>
<keyword evidence="2" id="KW-1185">Reference proteome</keyword>
<name>A0A917TVH2_9ACTN</name>
<comment type="caution">
    <text evidence="1">The sequence shown here is derived from an EMBL/GenBank/DDBJ whole genome shotgun (WGS) entry which is preliminary data.</text>
</comment>
<reference evidence="1" key="1">
    <citation type="journal article" date="2014" name="Int. J. Syst. Evol. Microbiol.">
        <title>Complete genome sequence of Corynebacterium casei LMG S-19264T (=DSM 44701T), isolated from a smear-ripened cheese.</title>
        <authorList>
            <consortium name="US DOE Joint Genome Institute (JGI-PGF)"/>
            <person name="Walter F."/>
            <person name="Albersmeier A."/>
            <person name="Kalinowski J."/>
            <person name="Ruckert C."/>
        </authorList>
    </citation>
    <scope>NUCLEOTIDE SEQUENCE</scope>
    <source>
        <strain evidence="1">JCM 19831</strain>
    </source>
</reference>
<dbReference type="AlphaFoldDB" id="A0A917TVH2"/>